<feature type="region of interest" description="Disordered" evidence="1">
    <location>
        <begin position="420"/>
        <end position="441"/>
    </location>
</feature>
<feature type="region of interest" description="Disordered" evidence="1">
    <location>
        <begin position="50"/>
        <end position="72"/>
    </location>
</feature>
<feature type="compositionally biased region" description="Basic and acidic residues" evidence="1">
    <location>
        <begin position="363"/>
        <end position="374"/>
    </location>
</feature>
<dbReference type="AlphaFoldDB" id="A0A0G4FAP0"/>
<feature type="compositionally biased region" description="Low complexity" evidence="1">
    <location>
        <begin position="573"/>
        <end position="584"/>
    </location>
</feature>
<feature type="compositionally biased region" description="Low complexity" evidence="1">
    <location>
        <begin position="334"/>
        <end position="362"/>
    </location>
</feature>
<evidence type="ECO:0000256" key="1">
    <source>
        <dbReference type="SAM" id="MobiDB-lite"/>
    </source>
</evidence>
<feature type="region of interest" description="Disordered" evidence="1">
    <location>
        <begin position="573"/>
        <end position="602"/>
    </location>
</feature>
<accession>A0A0G4FAP0</accession>
<dbReference type="EMBL" id="CDMZ01000243">
    <property type="protein sequence ID" value="CEM09979.1"/>
    <property type="molecule type" value="Genomic_DNA"/>
</dbReference>
<proteinExistence type="predicted"/>
<feature type="compositionally biased region" description="Low complexity" evidence="1">
    <location>
        <begin position="428"/>
        <end position="440"/>
    </location>
</feature>
<feature type="region of interest" description="Disordered" evidence="1">
    <location>
        <begin position="159"/>
        <end position="181"/>
    </location>
</feature>
<feature type="compositionally biased region" description="Polar residues" evidence="1">
    <location>
        <begin position="1004"/>
        <end position="1018"/>
    </location>
</feature>
<protein>
    <submittedName>
        <fullName evidence="2">Uncharacterized protein</fullName>
    </submittedName>
</protein>
<feature type="compositionally biased region" description="Polar residues" evidence="1">
    <location>
        <begin position="1"/>
        <end position="10"/>
    </location>
</feature>
<feature type="region of interest" description="Disordered" evidence="1">
    <location>
        <begin position="1"/>
        <end position="38"/>
    </location>
</feature>
<gene>
    <name evidence="2" type="ORF">Cvel_3037</name>
</gene>
<name>A0A0G4FAP0_9ALVE</name>
<feature type="region of interest" description="Disordered" evidence="1">
    <location>
        <begin position="996"/>
        <end position="1027"/>
    </location>
</feature>
<sequence length="1027" mass="106172">MTGASPLSTEVSERGGGDGLSPLHLPVELQQSGRGRVPAPCWAPTRAFTGASASGGSPSCSRSASDGTSGVPPGVPGGLGRCCCVSCTERSPSSRHSGCHFGLGGFGALQGCSNNEEDRCGVGDATRTGSTVTGGTVRGDATGRGSFFGGVVIGAGGFGIERQGSGGSRDRESREEGEGRSECGVVRLASGGTTGLSCSSRAAALCLDDAVPLSLAPCSNGSGFQQPVGMETGVTWTDAMQQQGLPFPLSRPMPPCSATRRRTERVDYDMSAGVGRMTLGHQPRVSPVQQQALTDPSALASIFAFLGPSRYLFCAGVCREWKLRYTETARSFRRSPSPSRGSFASPPSASQQSASSMINSSHSGREGGEGDGERIQPTQTFARTSISVACESLSLLRWASLDEIMSKFPVALGALPAAAGRGDGDGMESGSSSSSSSPSVSERECRSSVVLYCSAKGGGSDDVLRYVLYWALHAPTEGGPEGPGRGGGQRTVMPGSIPACMFFRSLCRGTARWGRVDLLPILFSEVTAALLGPLGVSVQLSGTFFDMVYAAAGNGQESALEWLLACVPCVEESSGSSSSSTPSEDTFGFSCPDVRGDPQDRGARSLRSALQQLCTPADIRQMLQRALETACERLHVRAACVILRTTASDAVAQRDSASPRQHHPRTNSDFFETPPISPAPSPSLAHDSSVGTLPRKKAEGLADLCPLYRDGRLDVGLLSSLVERELPIDSGGLAGAVGGYGDVEMAGVMADLGLLSDQEAQRRLINEACKNGRTALLREVGSWGPEWASRLSSRSLCNRAAEGGHLETLIFLREERGAPWDHLVTFWAFERGHWGVLRYAWERGCPLDDGTAARLAAMAGWALGPVPLSAPSLALPGGLGVHGWGVSPMMHGGAVQPQPQPQQPGVVPSVPPNIAGVHGWGMAGALGVPGFGWGIGPVAVPGLGWGLGPVGGPGMAAWGVGPVGGAAVAAAGGGGALETVAGGQVVLQPPGIEVNLNPSADHVGQQNLNPSAPPTTMQRESERNQMY</sequence>
<dbReference type="VEuPathDB" id="CryptoDB:Cvel_3037"/>
<organism evidence="2">
    <name type="scientific">Chromera velia CCMP2878</name>
    <dbReference type="NCBI Taxonomy" id="1169474"/>
    <lineage>
        <taxon>Eukaryota</taxon>
        <taxon>Sar</taxon>
        <taxon>Alveolata</taxon>
        <taxon>Colpodellida</taxon>
        <taxon>Chromeraceae</taxon>
        <taxon>Chromera</taxon>
    </lineage>
</organism>
<feature type="region of interest" description="Disordered" evidence="1">
    <location>
        <begin position="651"/>
        <end position="692"/>
    </location>
</feature>
<evidence type="ECO:0000313" key="2">
    <source>
        <dbReference type="EMBL" id="CEM09979.1"/>
    </source>
</evidence>
<reference evidence="2" key="1">
    <citation type="submission" date="2014-11" db="EMBL/GenBank/DDBJ databases">
        <authorList>
            <person name="Otto D Thomas"/>
            <person name="Naeem Raeece"/>
        </authorList>
    </citation>
    <scope>NUCLEOTIDE SEQUENCE</scope>
</reference>
<feature type="compositionally biased region" description="Basic and acidic residues" evidence="1">
    <location>
        <begin position="168"/>
        <end position="181"/>
    </location>
</feature>
<feature type="region of interest" description="Disordered" evidence="1">
    <location>
        <begin position="329"/>
        <end position="375"/>
    </location>
</feature>